<dbReference type="InterPro" id="IPR036942">
    <property type="entry name" value="Beta-barrel_TonB_sf"/>
</dbReference>
<evidence type="ECO:0000256" key="3">
    <source>
        <dbReference type="ARBA" id="ARBA00023237"/>
    </source>
</evidence>
<sequence>MLLNSKTNATLGHAPASVIQSFATLDLRAGVKALDDRWSFSIWGRNVTNSYYWTNQFVTQDVVVRYAAKPVTHGATLKFTFD</sequence>
<evidence type="ECO:0000313" key="4">
    <source>
        <dbReference type="EMBL" id="ALR19460.1"/>
    </source>
</evidence>
<dbReference type="AlphaFoldDB" id="A0A0S3EVM1"/>
<organism evidence="4 5">
    <name type="scientific">Sphingobium baderi</name>
    <dbReference type="NCBI Taxonomy" id="1332080"/>
    <lineage>
        <taxon>Bacteria</taxon>
        <taxon>Pseudomonadati</taxon>
        <taxon>Pseudomonadota</taxon>
        <taxon>Alphaproteobacteria</taxon>
        <taxon>Sphingomonadales</taxon>
        <taxon>Sphingomonadaceae</taxon>
        <taxon>Sphingobium</taxon>
    </lineage>
</organism>
<comment type="subcellular location">
    <subcellularLocation>
        <location evidence="1">Cell outer membrane</location>
    </subcellularLocation>
</comment>
<gene>
    <name evidence="4" type="ORF">ATN00_03175</name>
</gene>
<reference evidence="4 5" key="1">
    <citation type="submission" date="2015-11" db="EMBL/GenBank/DDBJ databases">
        <title>A Two-component Flavoprotein Monooxygenase System MeaXY Responsible for para-Hydroxylation of 2-Methyl-6-ethylaniline and 2,6-Diethylaniline in Sphingobium baderi DE-13.</title>
        <authorList>
            <person name="Cheng M."/>
            <person name="Meng Q."/>
            <person name="Yang Y."/>
            <person name="Chu C."/>
            <person name="Yan X."/>
            <person name="He J."/>
            <person name="Li S."/>
        </authorList>
    </citation>
    <scope>NUCLEOTIDE SEQUENCE [LARGE SCALE GENOMIC DNA]</scope>
    <source>
        <strain evidence="4 5">DE-13</strain>
    </source>
</reference>
<dbReference type="STRING" id="1332080.ATN00_03175"/>
<name>A0A0S3EVM1_9SPHN</name>
<dbReference type="RefSeq" id="WP_062062053.1">
    <property type="nucleotide sequence ID" value="NZ_CP013264.1"/>
</dbReference>
<evidence type="ECO:0000313" key="5">
    <source>
        <dbReference type="Proteomes" id="UP000056968"/>
    </source>
</evidence>
<keyword evidence="2" id="KW-0472">Membrane</keyword>
<protein>
    <submittedName>
        <fullName evidence="4">Uncharacterized protein</fullName>
    </submittedName>
</protein>
<dbReference type="GO" id="GO:0009279">
    <property type="term" value="C:cell outer membrane"/>
    <property type="evidence" value="ECO:0007669"/>
    <property type="project" value="UniProtKB-SubCell"/>
</dbReference>
<dbReference type="SUPFAM" id="SSF56935">
    <property type="entry name" value="Porins"/>
    <property type="match status" value="1"/>
</dbReference>
<evidence type="ECO:0000256" key="1">
    <source>
        <dbReference type="ARBA" id="ARBA00004442"/>
    </source>
</evidence>
<proteinExistence type="predicted"/>
<dbReference type="Gene3D" id="2.40.170.20">
    <property type="entry name" value="TonB-dependent receptor, beta-barrel domain"/>
    <property type="match status" value="1"/>
</dbReference>
<keyword evidence="3" id="KW-0998">Cell outer membrane</keyword>
<evidence type="ECO:0000256" key="2">
    <source>
        <dbReference type="ARBA" id="ARBA00023136"/>
    </source>
</evidence>
<dbReference type="EMBL" id="CP013264">
    <property type="protein sequence ID" value="ALR19460.1"/>
    <property type="molecule type" value="Genomic_DNA"/>
</dbReference>
<dbReference type="OrthoDB" id="7468988at2"/>
<accession>A0A0S3EVM1</accession>
<dbReference type="KEGG" id="sbd:ATN00_03175"/>
<keyword evidence="5" id="KW-1185">Reference proteome</keyword>
<dbReference type="Proteomes" id="UP000056968">
    <property type="component" value="Chromosome"/>
</dbReference>